<evidence type="ECO:0000313" key="1">
    <source>
        <dbReference type="EMBL" id="AWM38154.1"/>
    </source>
</evidence>
<accession>A0A2Z3H8V6</accession>
<organism evidence="1 2">
    <name type="scientific">Gemmata obscuriglobus</name>
    <dbReference type="NCBI Taxonomy" id="114"/>
    <lineage>
        <taxon>Bacteria</taxon>
        <taxon>Pseudomonadati</taxon>
        <taxon>Planctomycetota</taxon>
        <taxon>Planctomycetia</taxon>
        <taxon>Gemmatales</taxon>
        <taxon>Gemmataceae</taxon>
        <taxon>Gemmata</taxon>
    </lineage>
</organism>
<sequence>MGTRWFGSVVLRVVPAGGRRGSSPRVVGGRGPRYAGTRGVGSVVLRSAAPVARAGQTHSILGIFQ</sequence>
<keyword evidence="2" id="KW-1185">Reference proteome</keyword>
<dbReference type="Proteomes" id="UP000245802">
    <property type="component" value="Chromosome"/>
</dbReference>
<proteinExistence type="predicted"/>
<dbReference type="KEGG" id="gog:C1280_14915"/>
<protein>
    <submittedName>
        <fullName evidence="1">Uncharacterized protein</fullName>
    </submittedName>
</protein>
<evidence type="ECO:0000313" key="2">
    <source>
        <dbReference type="Proteomes" id="UP000245802"/>
    </source>
</evidence>
<reference evidence="1 2" key="1">
    <citation type="submission" date="2018-01" db="EMBL/GenBank/DDBJ databases">
        <title>G. obscuriglobus.</title>
        <authorList>
            <person name="Franke J."/>
            <person name="Blomberg W."/>
            <person name="Selmecki A."/>
        </authorList>
    </citation>
    <scope>NUCLEOTIDE SEQUENCE [LARGE SCALE GENOMIC DNA]</scope>
    <source>
        <strain evidence="1 2">DSM 5831</strain>
    </source>
</reference>
<gene>
    <name evidence="1" type="ORF">C1280_14915</name>
</gene>
<dbReference type="AlphaFoldDB" id="A0A2Z3H8V6"/>
<dbReference type="EMBL" id="CP025958">
    <property type="protein sequence ID" value="AWM38154.1"/>
    <property type="molecule type" value="Genomic_DNA"/>
</dbReference>
<name>A0A2Z3H8V6_9BACT</name>